<proteinExistence type="predicted"/>
<dbReference type="InterPro" id="IPR032675">
    <property type="entry name" value="LRR_dom_sf"/>
</dbReference>
<evidence type="ECO:0008006" key="3">
    <source>
        <dbReference type="Google" id="ProtNLM"/>
    </source>
</evidence>
<dbReference type="Gene3D" id="3.80.10.10">
    <property type="entry name" value="Ribonuclease Inhibitor"/>
    <property type="match status" value="2"/>
</dbReference>
<evidence type="ECO:0000313" key="1">
    <source>
        <dbReference type="EMBL" id="KAK8762271.1"/>
    </source>
</evidence>
<name>A0AAQ4DII1_AMBAM</name>
<gene>
    <name evidence="1" type="ORF">V5799_026465</name>
</gene>
<protein>
    <recommendedName>
        <fullName evidence="3">Ran gtpase-activating protein</fullName>
    </recommendedName>
</protein>
<dbReference type="AlphaFoldDB" id="A0AAQ4DII1"/>
<comment type="caution">
    <text evidence="1">The sequence shown here is derived from an EMBL/GenBank/DDBJ whole genome shotgun (WGS) entry which is preliminary data.</text>
</comment>
<dbReference type="EMBL" id="JARKHS020030279">
    <property type="protein sequence ID" value="KAK8762271.1"/>
    <property type="molecule type" value="Genomic_DNA"/>
</dbReference>
<accession>A0AAQ4DII1</accession>
<dbReference type="PANTHER" id="PTHR47679:SF2">
    <property type="entry name" value="C-TERMINAL OF ROC (COR) DOMAIN-CONTAINING PROTEIN"/>
    <property type="match status" value="1"/>
</dbReference>
<dbReference type="SUPFAM" id="SSF52047">
    <property type="entry name" value="RNI-like"/>
    <property type="match status" value="1"/>
</dbReference>
<dbReference type="PANTHER" id="PTHR47679">
    <property type="entry name" value="PROTEIN TORNADO 1"/>
    <property type="match status" value="1"/>
</dbReference>
<evidence type="ECO:0000313" key="2">
    <source>
        <dbReference type="Proteomes" id="UP001321473"/>
    </source>
</evidence>
<keyword evidence="2" id="KW-1185">Reference proteome</keyword>
<reference evidence="1 2" key="1">
    <citation type="journal article" date="2023" name="Arcadia Sci">
        <title>De novo assembly of a long-read Amblyomma americanum tick genome.</title>
        <authorList>
            <person name="Chou S."/>
            <person name="Poskanzer K.E."/>
            <person name="Rollins M."/>
            <person name="Thuy-Boun P.S."/>
        </authorList>
    </citation>
    <scope>NUCLEOTIDE SEQUENCE [LARGE SCALE GENOMIC DNA]</scope>
    <source>
        <strain evidence="1">F_SG_1</strain>
        <tissue evidence="1">Salivary glands</tissue>
    </source>
</reference>
<sequence>MTAEEGETVEGLASEATVSSEGMSYPDLIVARLTARGLDFDRSCQYKDHGDCWLCHTLDPWNRVLHPVSLELIETQPATLAIRSLSTDRRQYSDEDELYDAAFVFCWLPKAHPCVQSITLEGVRMVLFYRPAFTLALSLGQSLNVQHLALRAEGDTPVSEEELSEGLAGLHNLKSLDLSSLTISASLSRPVADLLRRNASRVTAVTFSGNRMSQNTVNRIFRALQLCRALGELSICRNNLSRGCMNSLARLVRLTKSLRKLTLSQSVQDIANLTAISEALKVNTSLTELRLSEIEEGQYRCFFEALTVNETLKHLELTSCNISGGNAESLAEALEKNRGLRDLELTYCHIDDSSAEALARGLEKNSALETIDLKRNHVSVRAVNAFCRMLRKNSTLKKALFCDVEGTEQER</sequence>
<dbReference type="InterPro" id="IPR001611">
    <property type="entry name" value="Leu-rich_rpt"/>
</dbReference>
<dbReference type="Pfam" id="PF13516">
    <property type="entry name" value="LRR_6"/>
    <property type="match status" value="2"/>
</dbReference>
<organism evidence="1 2">
    <name type="scientific">Amblyomma americanum</name>
    <name type="common">Lone star tick</name>
    <dbReference type="NCBI Taxonomy" id="6943"/>
    <lineage>
        <taxon>Eukaryota</taxon>
        <taxon>Metazoa</taxon>
        <taxon>Ecdysozoa</taxon>
        <taxon>Arthropoda</taxon>
        <taxon>Chelicerata</taxon>
        <taxon>Arachnida</taxon>
        <taxon>Acari</taxon>
        <taxon>Parasitiformes</taxon>
        <taxon>Ixodida</taxon>
        <taxon>Ixodoidea</taxon>
        <taxon>Ixodidae</taxon>
        <taxon>Amblyomminae</taxon>
        <taxon>Amblyomma</taxon>
    </lineage>
</organism>
<dbReference type="Proteomes" id="UP001321473">
    <property type="component" value="Unassembled WGS sequence"/>
</dbReference>
<dbReference type="SMART" id="SM00368">
    <property type="entry name" value="LRR_RI"/>
    <property type="match status" value="3"/>
</dbReference>